<dbReference type="InterPro" id="IPR027024">
    <property type="entry name" value="UCP027386_ABC_sbc_TM0202"/>
</dbReference>
<evidence type="ECO:0000313" key="2">
    <source>
        <dbReference type="EMBL" id="QCD45994.1"/>
    </source>
</evidence>
<dbReference type="EMBL" id="CP012543">
    <property type="protein sequence ID" value="QCD45994.1"/>
    <property type="molecule type" value="Genomic_DNA"/>
</dbReference>
<dbReference type="PIRSF" id="PIRSF027386">
    <property type="entry name" value="UCP027386_ABC_sbc_TM0202"/>
    <property type="match status" value="1"/>
</dbReference>
<dbReference type="Pfam" id="PF09084">
    <property type="entry name" value="NMT1"/>
    <property type="match status" value="1"/>
</dbReference>
<proteinExistence type="predicted"/>
<organism evidence="2 3">
    <name type="scientific">Campylobacter rectus</name>
    <name type="common">Wolinella recta</name>
    <dbReference type="NCBI Taxonomy" id="203"/>
    <lineage>
        <taxon>Bacteria</taxon>
        <taxon>Pseudomonadati</taxon>
        <taxon>Campylobacterota</taxon>
        <taxon>Epsilonproteobacteria</taxon>
        <taxon>Campylobacterales</taxon>
        <taxon>Campylobacteraceae</taxon>
        <taxon>Campylobacter</taxon>
    </lineage>
</organism>
<sequence length="320" mass="35302">MNRRGFLGLGAALGATAFAPNLLAKERFDVWGMPAIPSTMLAVATLQGELNKTHDMKLRIWNSPDQLRAGVASGEMKLTAAPSNVGVNLANQGINFRLLNIMTNGLQNIIVKDSNIKSIEDLVGKKLIMPFKNDMPDIVLRAICKKRGVDISKIEINYVQTPPEAIGLFLQKDFDAALSIEPMSSAAILRGKKMGVNVRVGFELPEVWGESFGIKPYIPQAGLIVDLDYYNANREVFEIFHKDLQNALKWILENKQSAAKIGAQYLPAPEPALANAFERSNLTVTKAKDLTDELMSFFEVLFELNPKLLGGKMPDKSLFL</sequence>
<dbReference type="RefSeq" id="WP_004318711.1">
    <property type="nucleotide sequence ID" value="NZ_CP012543.1"/>
</dbReference>
<evidence type="ECO:0000259" key="1">
    <source>
        <dbReference type="Pfam" id="PF09084"/>
    </source>
</evidence>
<gene>
    <name evidence="2" type="ORF">CRECT_0297</name>
</gene>
<protein>
    <submittedName>
        <fullName evidence="2">Nitrate/sulfonate/bicarbonate ABC transporter, periplasmic substrate-binding protein</fullName>
    </submittedName>
</protein>
<dbReference type="Proteomes" id="UP000502377">
    <property type="component" value="Chromosome"/>
</dbReference>
<dbReference type="SUPFAM" id="SSF53850">
    <property type="entry name" value="Periplasmic binding protein-like II"/>
    <property type="match status" value="1"/>
</dbReference>
<dbReference type="PANTHER" id="PTHR30024:SF46">
    <property type="entry name" value="ABC TRANSPORTER, SUBSTRATE-BINDING LIPOPROTEIN"/>
    <property type="match status" value="1"/>
</dbReference>
<evidence type="ECO:0000313" key="3">
    <source>
        <dbReference type="Proteomes" id="UP000502377"/>
    </source>
</evidence>
<accession>A0A6G5QK64</accession>
<feature type="domain" description="SsuA/THI5-like" evidence="1">
    <location>
        <begin position="70"/>
        <end position="257"/>
    </location>
</feature>
<dbReference type="Gene3D" id="3.40.190.10">
    <property type="entry name" value="Periplasmic binding protein-like II"/>
    <property type="match status" value="2"/>
</dbReference>
<reference evidence="2 3" key="1">
    <citation type="submission" date="2016-07" db="EMBL/GenBank/DDBJ databases">
        <title>Comparative genomics of the Campylobacter concisus group.</title>
        <authorList>
            <person name="Miller W.G."/>
            <person name="Yee E."/>
            <person name="Chapman M.H."/>
            <person name="Huynh S."/>
            <person name="Bono J.L."/>
            <person name="On S.L.W."/>
            <person name="StLeger J."/>
            <person name="Foster G."/>
            <person name="Parker C.T."/>
        </authorList>
    </citation>
    <scope>NUCLEOTIDE SEQUENCE [LARGE SCALE GENOMIC DNA]</scope>
    <source>
        <strain evidence="2 3">ATCC 33238</strain>
    </source>
</reference>
<dbReference type="PANTHER" id="PTHR30024">
    <property type="entry name" value="ALIPHATIC SULFONATES-BINDING PROTEIN-RELATED"/>
    <property type="match status" value="1"/>
</dbReference>
<dbReference type="KEGG" id="crx:CRECT_0297"/>
<dbReference type="InterPro" id="IPR015168">
    <property type="entry name" value="SsuA/THI5"/>
</dbReference>
<dbReference type="AlphaFoldDB" id="A0A6G5QK64"/>
<name>A0A6G5QK64_CAMRE</name>